<dbReference type="EMBL" id="JAHMHS010000020">
    <property type="protein sequence ID" value="KAK1728031.1"/>
    <property type="molecule type" value="Genomic_DNA"/>
</dbReference>
<keyword evidence="2" id="KW-1185">Reference proteome</keyword>
<dbReference type="RefSeq" id="XP_060368086.1">
    <property type="nucleotide sequence ID" value="XM_060501468.1"/>
</dbReference>
<accession>A0AAD8UQB6</accession>
<evidence type="ECO:0000313" key="2">
    <source>
        <dbReference type="Proteomes" id="UP001244207"/>
    </source>
</evidence>
<name>A0AAD8UQB6_GLOAC</name>
<dbReference type="GeneID" id="85385367"/>
<organism evidence="1 2">
    <name type="scientific">Glomerella acutata</name>
    <name type="common">Colletotrichum acutatum</name>
    <dbReference type="NCBI Taxonomy" id="27357"/>
    <lineage>
        <taxon>Eukaryota</taxon>
        <taxon>Fungi</taxon>
        <taxon>Dikarya</taxon>
        <taxon>Ascomycota</taxon>
        <taxon>Pezizomycotina</taxon>
        <taxon>Sordariomycetes</taxon>
        <taxon>Hypocreomycetidae</taxon>
        <taxon>Glomerellales</taxon>
        <taxon>Glomerellaceae</taxon>
        <taxon>Colletotrichum</taxon>
        <taxon>Colletotrichum acutatum species complex</taxon>
    </lineage>
</organism>
<proteinExistence type="predicted"/>
<protein>
    <submittedName>
        <fullName evidence="1">Uncharacterized protein</fullName>
    </submittedName>
</protein>
<reference evidence="1" key="1">
    <citation type="submission" date="2021-12" db="EMBL/GenBank/DDBJ databases">
        <title>Comparative genomics, transcriptomics and evolutionary studies reveal genomic signatures of adaptation to plant cell wall in hemibiotrophic fungi.</title>
        <authorList>
            <consortium name="DOE Joint Genome Institute"/>
            <person name="Baroncelli R."/>
            <person name="Diaz J.F."/>
            <person name="Benocci T."/>
            <person name="Peng M."/>
            <person name="Battaglia E."/>
            <person name="Haridas S."/>
            <person name="Andreopoulos W."/>
            <person name="Labutti K."/>
            <person name="Pangilinan J."/>
            <person name="Floch G.L."/>
            <person name="Makela M.R."/>
            <person name="Henrissat B."/>
            <person name="Grigoriev I.V."/>
            <person name="Crouch J.A."/>
            <person name="De Vries R.P."/>
            <person name="Sukno S.A."/>
            <person name="Thon M.R."/>
        </authorList>
    </citation>
    <scope>NUCLEOTIDE SEQUENCE</scope>
    <source>
        <strain evidence="1">CBS 112980</strain>
    </source>
</reference>
<evidence type="ECO:0000313" key="1">
    <source>
        <dbReference type="EMBL" id="KAK1728031.1"/>
    </source>
</evidence>
<gene>
    <name evidence="1" type="ORF">BDZ83DRAFT_170728</name>
</gene>
<sequence length="217" mass="24137">MLVSWCLLFPHRRRPISLLSASHFIVHSWVPQYYSLLQRKTSLSLSVSLSLFLSLFQPHSLNYTTLIHCAFSPRPALTNSAWPGGAACELESYQKKKETSTGLITTDDNASSAHPYSFPPHLSSYLRCLPYLTPHLSCSLPLSRPLSLSHLALPYITYLHFLTSPDLRTHAHAHYTYARPGPLGPRPPTWTWTGPGPLTCTGTCNLSCVPPPSSIRT</sequence>
<dbReference type="AlphaFoldDB" id="A0AAD8UQB6"/>
<comment type="caution">
    <text evidence="1">The sequence shown here is derived from an EMBL/GenBank/DDBJ whole genome shotgun (WGS) entry which is preliminary data.</text>
</comment>
<dbReference type="Proteomes" id="UP001244207">
    <property type="component" value="Unassembled WGS sequence"/>
</dbReference>